<gene>
    <name evidence="8" type="ORF">FDP41_010749</name>
</gene>
<keyword evidence="4 5" id="KW-0408">Iron</keyword>
<comment type="caution">
    <text evidence="8">The sequence shown here is derived from an EMBL/GenBank/DDBJ whole genome shotgun (WGS) entry which is preliminary data.</text>
</comment>
<dbReference type="AlphaFoldDB" id="A0A6A5CAT7"/>
<evidence type="ECO:0000256" key="2">
    <source>
        <dbReference type="ARBA" id="ARBA00022434"/>
    </source>
</evidence>
<dbReference type="EMBL" id="VFQX01000007">
    <property type="protein sequence ID" value="KAF0982770.1"/>
    <property type="molecule type" value="Genomic_DNA"/>
</dbReference>
<keyword evidence="9" id="KW-1185">Reference proteome</keyword>
<dbReference type="InterPro" id="IPR009040">
    <property type="entry name" value="Ferritin-like_diiron"/>
</dbReference>
<evidence type="ECO:0000256" key="1">
    <source>
        <dbReference type="ARBA" id="ARBA00007513"/>
    </source>
</evidence>
<keyword evidence="6" id="KW-0560">Oxidoreductase</keyword>
<organism evidence="8 9">
    <name type="scientific">Naegleria fowleri</name>
    <name type="common">Brain eating amoeba</name>
    <dbReference type="NCBI Taxonomy" id="5763"/>
    <lineage>
        <taxon>Eukaryota</taxon>
        <taxon>Discoba</taxon>
        <taxon>Heterolobosea</taxon>
        <taxon>Tetramitia</taxon>
        <taxon>Eutetramitia</taxon>
        <taxon>Vahlkampfiidae</taxon>
        <taxon>Naegleria</taxon>
    </lineage>
</organism>
<dbReference type="EC" id="1.16.3.1" evidence="6"/>
<dbReference type="PANTHER" id="PTHR11431:SF75">
    <property type="entry name" value="FERRITIN"/>
    <property type="match status" value="1"/>
</dbReference>
<dbReference type="OMA" id="CARADPH"/>
<keyword evidence="2 6" id="KW-0409">Iron storage</keyword>
<dbReference type="GO" id="GO:0006879">
    <property type="term" value="P:intracellular iron ion homeostasis"/>
    <property type="evidence" value="ECO:0007669"/>
    <property type="project" value="UniProtKB-KW"/>
</dbReference>
<dbReference type="GO" id="GO:0008198">
    <property type="term" value="F:ferrous iron binding"/>
    <property type="evidence" value="ECO:0007669"/>
    <property type="project" value="TreeGrafter"/>
</dbReference>
<dbReference type="GO" id="GO:0004322">
    <property type="term" value="F:ferroxidase activity"/>
    <property type="evidence" value="ECO:0007669"/>
    <property type="project" value="UniProtKB-EC"/>
</dbReference>
<feature type="binding site" evidence="5">
    <location>
        <position position="182"/>
    </location>
    <ligand>
        <name>Fe cation</name>
        <dbReference type="ChEBI" id="CHEBI:24875"/>
        <label>1</label>
    </ligand>
</feature>
<reference evidence="8 9" key="1">
    <citation type="journal article" date="2019" name="Sci. Rep.">
        <title>Nanopore sequencing improves the draft genome of the human pathogenic amoeba Naegleria fowleri.</title>
        <authorList>
            <person name="Liechti N."/>
            <person name="Schurch N."/>
            <person name="Bruggmann R."/>
            <person name="Wittwer M."/>
        </authorList>
    </citation>
    <scope>NUCLEOTIDE SEQUENCE [LARGE SCALE GENOMIC DNA]</scope>
    <source>
        <strain evidence="8 9">ATCC 30894</strain>
    </source>
</reference>
<comment type="function">
    <text evidence="6">Stores iron in a soluble, non-toxic, readily available form. Important for iron homeostasis. Iron is taken up in the ferrous form and deposited as ferric hydroxides after oxidation.</text>
</comment>
<dbReference type="VEuPathDB" id="AmoebaDB:FDP41_010749"/>
<evidence type="ECO:0000256" key="4">
    <source>
        <dbReference type="ARBA" id="ARBA00023004"/>
    </source>
</evidence>
<evidence type="ECO:0000259" key="7">
    <source>
        <dbReference type="PROSITE" id="PS50905"/>
    </source>
</evidence>
<dbReference type="GeneID" id="68117964"/>
<accession>A0A6A5CAT7</accession>
<proteinExistence type="inferred from homology"/>
<dbReference type="VEuPathDB" id="AmoebaDB:NfTy_014450"/>
<keyword evidence="3 5" id="KW-0479">Metal-binding</keyword>
<protein>
    <recommendedName>
        <fullName evidence="6">Ferritin</fullName>
        <ecNumber evidence="6">1.16.3.1</ecNumber>
    </recommendedName>
</protein>
<dbReference type="PANTHER" id="PTHR11431">
    <property type="entry name" value="FERRITIN"/>
    <property type="match status" value="1"/>
</dbReference>
<dbReference type="InterPro" id="IPR012347">
    <property type="entry name" value="Ferritin-like"/>
</dbReference>
<comment type="similarity">
    <text evidence="1 6">Belongs to the ferritin family.</text>
</comment>
<dbReference type="SUPFAM" id="SSF47240">
    <property type="entry name" value="Ferritin-like"/>
    <property type="match status" value="1"/>
</dbReference>
<name>A0A6A5CAT7_NAEFO</name>
<feature type="binding site" evidence="5">
    <location>
        <position position="105"/>
    </location>
    <ligand>
        <name>Fe cation</name>
        <dbReference type="ChEBI" id="CHEBI:24875"/>
        <label>1</label>
    </ligand>
</feature>
<dbReference type="Proteomes" id="UP000444721">
    <property type="component" value="Unassembled WGS sequence"/>
</dbReference>
<evidence type="ECO:0000256" key="5">
    <source>
        <dbReference type="PIRSR" id="PIRSR601519-1"/>
    </source>
</evidence>
<dbReference type="VEuPathDB" id="AmoebaDB:NF0106200"/>
<dbReference type="Gene3D" id="1.20.1260.10">
    <property type="match status" value="1"/>
</dbReference>
<dbReference type="GO" id="GO:0005737">
    <property type="term" value="C:cytoplasm"/>
    <property type="evidence" value="ECO:0007669"/>
    <property type="project" value="TreeGrafter"/>
</dbReference>
<sequence length="264" mass="29365">MALARSKLVSKLISSSITHPVMLSTTFKTNTRSFSSSASKTLDNTSPHNKIRYNYSSECEQLVNEQINHELNASYFYTALGTYYSQPTVALPGVANYFLAQSNEERRHAHALIQYQNGRGGKVQFSAIQAPPDFSKVLTGGEASSAAAAPQNMKNSSCDTVGCTNNIATVTTRGFELAIETERMVYDKIRYIYQVAESQRDFALTGFLQKLIDEQVESLRELQELYTKSKRMVNEYWFDQYLVNSSVASSVESGATEFKSGSAQ</sequence>
<feature type="binding site" evidence="5">
    <location>
        <position position="215"/>
    </location>
    <ligand>
        <name>Fe cation</name>
        <dbReference type="ChEBI" id="CHEBI:24875"/>
        <label>1</label>
    </ligand>
</feature>
<evidence type="ECO:0000313" key="8">
    <source>
        <dbReference type="EMBL" id="KAF0982770.1"/>
    </source>
</evidence>
<dbReference type="Pfam" id="PF00210">
    <property type="entry name" value="Ferritin"/>
    <property type="match status" value="2"/>
</dbReference>
<dbReference type="CDD" id="cd01056">
    <property type="entry name" value="Euk_Ferritin"/>
    <property type="match status" value="1"/>
</dbReference>
<evidence type="ECO:0000256" key="3">
    <source>
        <dbReference type="ARBA" id="ARBA00022723"/>
    </source>
</evidence>
<evidence type="ECO:0000256" key="6">
    <source>
        <dbReference type="RuleBase" id="RU361145"/>
    </source>
</evidence>
<comment type="catalytic activity">
    <reaction evidence="6">
        <text>4 Fe(2+) + O2 + 4 H(+) = 4 Fe(3+) + 2 H2O</text>
        <dbReference type="Rhea" id="RHEA:11148"/>
        <dbReference type="ChEBI" id="CHEBI:15377"/>
        <dbReference type="ChEBI" id="CHEBI:15378"/>
        <dbReference type="ChEBI" id="CHEBI:15379"/>
        <dbReference type="ChEBI" id="CHEBI:29033"/>
        <dbReference type="ChEBI" id="CHEBI:29034"/>
        <dbReference type="EC" id="1.16.3.1"/>
    </reaction>
</comment>
<dbReference type="PROSITE" id="PS50905">
    <property type="entry name" value="FERRITIN_LIKE"/>
    <property type="match status" value="1"/>
</dbReference>
<feature type="domain" description="Ferritin-like diiron" evidence="7">
    <location>
        <begin position="53"/>
        <end position="233"/>
    </location>
</feature>
<dbReference type="GO" id="GO:0006826">
    <property type="term" value="P:iron ion transport"/>
    <property type="evidence" value="ECO:0007669"/>
    <property type="project" value="InterPro"/>
</dbReference>
<dbReference type="OrthoDB" id="186462at2759"/>
<evidence type="ECO:0000313" key="9">
    <source>
        <dbReference type="Proteomes" id="UP000444721"/>
    </source>
</evidence>
<feature type="binding site" evidence="5">
    <location>
        <position position="70"/>
    </location>
    <ligand>
        <name>Fe cation</name>
        <dbReference type="ChEBI" id="CHEBI:24875"/>
        <label>1</label>
    </ligand>
</feature>
<dbReference type="RefSeq" id="XP_044567483.1">
    <property type="nucleotide sequence ID" value="XM_044701080.1"/>
</dbReference>
<dbReference type="GO" id="GO:0008199">
    <property type="term" value="F:ferric iron binding"/>
    <property type="evidence" value="ECO:0007669"/>
    <property type="project" value="InterPro"/>
</dbReference>
<dbReference type="InterPro" id="IPR009078">
    <property type="entry name" value="Ferritin-like_SF"/>
</dbReference>
<dbReference type="InterPro" id="IPR001519">
    <property type="entry name" value="Ferritin"/>
</dbReference>
<feature type="binding site" evidence="5">
    <location>
        <position position="108"/>
    </location>
    <ligand>
        <name>Fe cation</name>
        <dbReference type="ChEBI" id="CHEBI:24875"/>
        <label>2</label>
    </ligand>
</feature>
<dbReference type="InterPro" id="IPR008331">
    <property type="entry name" value="Ferritin_DPS_dom"/>
</dbReference>